<gene>
    <name evidence="2" type="ORF">N5923_20020</name>
</gene>
<sequence length="268" mass="29986">MGIGKVLGSISAQQLYPLKHNEKKSTSVEHIKIITNLPVECNVKPAGGSNQLPVISNGINLSTSSEIKPNVMQQYQSRVNLIATLYREMAVKLNGSKASSMFPPCNVSGALAVEVISGLTSFIESNKNAREVEETQYKNEQSDTKETIKLVQAKKETIRKIVTARIRLDDGTYKSCSESFFNLSGMMAWLFPGKYQQTIKYKQTIKNIKVEYGTSQKDKILVNLERQLNELRIKSDDLAGKLSQANKDIRSYDQHLNILTDAKNFFST</sequence>
<proteinExistence type="predicted"/>
<reference evidence="2" key="1">
    <citation type="submission" date="2022-09" db="EMBL/GenBank/DDBJ databases">
        <title>Winslowiella arboricola sp. nov., isolated from bleeding cankers on broadleaf hosts.</title>
        <authorList>
            <person name="Brady C."/>
            <person name="Kaur S."/>
            <person name="Crampton B."/>
            <person name="Maddock D."/>
            <person name="Arnold D."/>
            <person name="Denman S."/>
        </authorList>
    </citation>
    <scope>NUCLEOTIDE SEQUENCE</scope>
    <source>
        <strain evidence="2">BAC 15a-03b</strain>
    </source>
</reference>
<dbReference type="RefSeq" id="WP_267141819.1">
    <property type="nucleotide sequence ID" value="NZ_JAODIL010000063.1"/>
</dbReference>
<evidence type="ECO:0000256" key="1">
    <source>
        <dbReference type="SAM" id="Coils"/>
    </source>
</evidence>
<keyword evidence="3" id="KW-1185">Reference proteome</keyword>
<comment type="caution">
    <text evidence="2">The sequence shown here is derived from an EMBL/GenBank/DDBJ whole genome shotgun (WGS) entry which is preliminary data.</text>
</comment>
<accession>A0A9J6PTJ2</accession>
<evidence type="ECO:0000313" key="2">
    <source>
        <dbReference type="EMBL" id="MCU5779779.1"/>
    </source>
</evidence>
<dbReference type="Proteomes" id="UP001064262">
    <property type="component" value="Unassembled WGS sequence"/>
</dbReference>
<name>A0A9J6PTJ2_9GAMM</name>
<protein>
    <submittedName>
        <fullName evidence="2">Uncharacterized protein</fullName>
    </submittedName>
</protein>
<organism evidence="2 3">
    <name type="scientific">Winslowiella arboricola</name>
    <dbReference type="NCBI Taxonomy" id="2978220"/>
    <lineage>
        <taxon>Bacteria</taxon>
        <taxon>Pseudomonadati</taxon>
        <taxon>Pseudomonadota</taxon>
        <taxon>Gammaproteobacteria</taxon>
        <taxon>Enterobacterales</taxon>
        <taxon>Erwiniaceae</taxon>
        <taxon>Winslowiella</taxon>
    </lineage>
</organism>
<keyword evidence="1" id="KW-0175">Coiled coil</keyword>
<dbReference type="AlphaFoldDB" id="A0A9J6PTJ2"/>
<feature type="coiled-coil region" evidence="1">
    <location>
        <begin position="221"/>
        <end position="248"/>
    </location>
</feature>
<dbReference type="EMBL" id="JAODIM010000043">
    <property type="protein sequence ID" value="MCU5779779.1"/>
    <property type="molecule type" value="Genomic_DNA"/>
</dbReference>
<evidence type="ECO:0000313" key="3">
    <source>
        <dbReference type="Proteomes" id="UP001064262"/>
    </source>
</evidence>